<evidence type="ECO:0000256" key="1">
    <source>
        <dbReference type="ARBA" id="ARBA00000971"/>
    </source>
</evidence>
<evidence type="ECO:0000256" key="2">
    <source>
        <dbReference type="ARBA" id="ARBA00004496"/>
    </source>
</evidence>
<comment type="catalytic activity">
    <reaction evidence="1 9 10">
        <text>[protein]-peptidylproline (omega=180) = [protein]-peptidylproline (omega=0)</text>
        <dbReference type="Rhea" id="RHEA:16237"/>
        <dbReference type="Rhea" id="RHEA-COMP:10747"/>
        <dbReference type="Rhea" id="RHEA-COMP:10748"/>
        <dbReference type="ChEBI" id="CHEBI:83833"/>
        <dbReference type="ChEBI" id="CHEBI:83834"/>
        <dbReference type="EC" id="5.2.1.8"/>
    </reaction>
</comment>
<proteinExistence type="inferred from homology"/>
<reference evidence="12 13" key="1">
    <citation type="journal article" date="2011" name="Genome Biol. Evol.">
        <title>Comparative whole genome sequence analysis of the carcinogenic bacterial model pathogen Helicobacter felis.</title>
        <authorList>
            <person name="Arnold I.C."/>
            <person name="Zigova Z."/>
            <person name="Holden M."/>
            <person name="Lawley T.D."/>
            <person name="Rad R."/>
            <person name="Dougan G."/>
            <person name="Falkow S."/>
            <person name="Bentley S.D."/>
            <person name="Muller A."/>
        </authorList>
    </citation>
    <scope>NUCLEOTIDE SEQUENCE [LARGE SCALE GENOMIC DNA]</scope>
    <source>
        <strain evidence="13">ATCC 49179 / CCUG 28539 / NCTC 12436 / CS1</strain>
    </source>
</reference>
<evidence type="ECO:0000256" key="7">
    <source>
        <dbReference type="ARBA" id="ARBA00023235"/>
    </source>
</evidence>
<dbReference type="GO" id="GO:0042026">
    <property type="term" value="P:protein refolding"/>
    <property type="evidence" value="ECO:0007669"/>
    <property type="project" value="UniProtKB-ARBA"/>
</dbReference>
<keyword evidence="5 9" id="KW-0697">Rotamase</keyword>
<dbReference type="InterPro" id="IPR048261">
    <property type="entry name" value="SlpA/SlyD-like_ins_sf"/>
</dbReference>
<evidence type="ECO:0000256" key="4">
    <source>
        <dbReference type="ARBA" id="ARBA00022490"/>
    </source>
</evidence>
<dbReference type="eggNOG" id="COG1047">
    <property type="taxonomic scope" value="Bacteria"/>
</dbReference>
<dbReference type="AlphaFoldDB" id="E7AAN8"/>
<dbReference type="GO" id="GO:0003755">
    <property type="term" value="F:peptidyl-prolyl cis-trans isomerase activity"/>
    <property type="evidence" value="ECO:0007669"/>
    <property type="project" value="UniProtKB-UniRule"/>
</dbReference>
<organism evidence="12 13">
    <name type="scientific">Helicobacter felis (strain ATCC 49179 / CCUG 28539 / NCTC 12436 / CS1)</name>
    <dbReference type="NCBI Taxonomy" id="936155"/>
    <lineage>
        <taxon>Bacteria</taxon>
        <taxon>Pseudomonadati</taxon>
        <taxon>Campylobacterota</taxon>
        <taxon>Epsilonproteobacteria</taxon>
        <taxon>Campylobacterales</taxon>
        <taxon>Helicobacteraceae</taxon>
        <taxon>Helicobacter</taxon>
    </lineage>
</organism>
<dbReference type="Gene3D" id="2.40.10.330">
    <property type="match status" value="1"/>
</dbReference>
<comment type="subcellular location">
    <subcellularLocation>
        <location evidence="2">Cytoplasm</location>
    </subcellularLocation>
</comment>
<keyword evidence="13" id="KW-1185">Reference proteome</keyword>
<evidence type="ECO:0000256" key="3">
    <source>
        <dbReference type="ARBA" id="ARBA00006577"/>
    </source>
</evidence>
<protein>
    <recommendedName>
        <fullName evidence="10">Peptidyl-prolyl cis-trans isomerase</fullName>
        <ecNumber evidence="10">5.2.1.8</ecNumber>
    </recommendedName>
</protein>
<keyword evidence="4" id="KW-0963">Cytoplasm</keyword>
<evidence type="ECO:0000259" key="11">
    <source>
        <dbReference type="PROSITE" id="PS50059"/>
    </source>
</evidence>
<keyword evidence="7 9" id="KW-0413">Isomerase</keyword>
<feature type="domain" description="PPIase FKBP-type" evidence="11">
    <location>
        <begin position="4"/>
        <end position="81"/>
    </location>
</feature>
<evidence type="ECO:0000256" key="6">
    <source>
        <dbReference type="ARBA" id="ARBA00023186"/>
    </source>
</evidence>
<sequence length="165" mass="18308">MQTKQVALIEYEVLDPQTQEVLDSNMGKKPLEFMIGAGQVIAGVEKALEKATIGEVMVLRIPPEDAYGPYRTDYLQEVPRDQFEGIELKRGMTLFGQGENQESVQVSVKDFSDQMVMLDYNHPLAGKELLFHLKLLGFREASDQEITISKHTGKGCCGGGCGCKH</sequence>
<dbReference type="GeneID" id="36134217"/>
<dbReference type="OrthoDB" id="9808891at2"/>
<dbReference type="RefSeq" id="WP_013469921.1">
    <property type="nucleotide sequence ID" value="NC_014810.2"/>
</dbReference>
<dbReference type="Gene3D" id="3.10.50.40">
    <property type="match status" value="1"/>
</dbReference>
<evidence type="ECO:0000256" key="8">
    <source>
        <dbReference type="ARBA" id="ARBA00037071"/>
    </source>
</evidence>
<dbReference type="InterPro" id="IPR046357">
    <property type="entry name" value="PPIase_dom_sf"/>
</dbReference>
<dbReference type="Pfam" id="PF00254">
    <property type="entry name" value="FKBP_C"/>
    <property type="match status" value="1"/>
</dbReference>
<dbReference type="SUPFAM" id="SSF54534">
    <property type="entry name" value="FKBP-like"/>
    <property type="match status" value="1"/>
</dbReference>
<dbReference type="KEGG" id="hfe:HFELIS_14740"/>
<evidence type="ECO:0000256" key="10">
    <source>
        <dbReference type="RuleBase" id="RU003915"/>
    </source>
</evidence>
<dbReference type="GO" id="GO:0005737">
    <property type="term" value="C:cytoplasm"/>
    <property type="evidence" value="ECO:0007669"/>
    <property type="project" value="UniProtKB-SubCell"/>
</dbReference>
<accession>E7AAN8</accession>
<name>E7AAN8_HELFC</name>
<dbReference type="HOGENOM" id="CLU_098197_1_0_7"/>
<comment type="function">
    <text evidence="8">Also involved in hydrogenase metallocenter assembly, probably by participating in the nickel insertion step. This function in hydrogenase biosynthesis requires chaperone activity and the presence of the metal-binding domain, but not PPIase activity.</text>
</comment>
<comment type="similarity">
    <text evidence="3 10">Belongs to the FKBP-type PPIase family.</text>
</comment>
<evidence type="ECO:0000256" key="5">
    <source>
        <dbReference type="ARBA" id="ARBA00023110"/>
    </source>
</evidence>
<dbReference type="EMBL" id="FQ670179">
    <property type="protein sequence ID" value="CBY83558.1"/>
    <property type="molecule type" value="Genomic_DNA"/>
</dbReference>
<dbReference type="PANTHER" id="PTHR47861:SF3">
    <property type="entry name" value="FKBP-TYPE PEPTIDYL-PROLYL CIS-TRANS ISOMERASE SLYD"/>
    <property type="match status" value="1"/>
</dbReference>
<evidence type="ECO:0000256" key="9">
    <source>
        <dbReference type="PROSITE-ProRule" id="PRU00277"/>
    </source>
</evidence>
<gene>
    <name evidence="12" type="primary">slyD</name>
    <name evidence="12" type="ordered locus">Hfelis_14740</name>
</gene>
<dbReference type="PROSITE" id="PS50059">
    <property type="entry name" value="FKBP_PPIASE"/>
    <property type="match status" value="1"/>
</dbReference>
<dbReference type="Proteomes" id="UP000007934">
    <property type="component" value="Chromosome"/>
</dbReference>
<dbReference type="PANTHER" id="PTHR47861">
    <property type="entry name" value="FKBP-TYPE PEPTIDYL-PROLYL CIS-TRANS ISOMERASE SLYD"/>
    <property type="match status" value="1"/>
</dbReference>
<dbReference type="InterPro" id="IPR001179">
    <property type="entry name" value="PPIase_FKBP_dom"/>
</dbReference>
<keyword evidence="6" id="KW-0143">Chaperone</keyword>
<dbReference type="EC" id="5.2.1.8" evidence="10"/>
<evidence type="ECO:0000313" key="13">
    <source>
        <dbReference type="Proteomes" id="UP000007934"/>
    </source>
</evidence>
<dbReference type="STRING" id="936155.HFELIS_14740"/>
<evidence type="ECO:0000313" key="12">
    <source>
        <dbReference type="EMBL" id="CBY83558.1"/>
    </source>
</evidence>